<accession>A0A6A7CB21</accession>
<dbReference type="EMBL" id="MU005958">
    <property type="protein sequence ID" value="KAF2864185.1"/>
    <property type="molecule type" value="Genomic_DNA"/>
</dbReference>
<proteinExistence type="predicted"/>
<gene>
    <name evidence="1" type="ORF">K470DRAFT_54608</name>
</gene>
<keyword evidence="2" id="KW-1185">Reference proteome</keyword>
<organism evidence="1 2">
    <name type="scientific">Piedraia hortae CBS 480.64</name>
    <dbReference type="NCBI Taxonomy" id="1314780"/>
    <lineage>
        <taxon>Eukaryota</taxon>
        <taxon>Fungi</taxon>
        <taxon>Dikarya</taxon>
        <taxon>Ascomycota</taxon>
        <taxon>Pezizomycotina</taxon>
        <taxon>Dothideomycetes</taxon>
        <taxon>Dothideomycetidae</taxon>
        <taxon>Capnodiales</taxon>
        <taxon>Piedraiaceae</taxon>
        <taxon>Piedraia</taxon>
    </lineage>
</organism>
<evidence type="ECO:0000313" key="1">
    <source>
        <dbReference type="EMBL" id="KAF2864185.1"/>
    </source>
</evidence>
<name>A0A6A7CB21_9PEZI</name>
<reference evidence="1" key="1">
    <citation type="journal article" date="2020" name="Stud. Mycol.">
        <title>101 Dothideomycetes genomes: a test case for predicting lifestyles and emergence of pathogens.</title>
        <authorList>
            <person name="Haridas S."/>
            <person name="Albert R."/>
            <person name="Binder M."/>
            <person name="Bloem J."/>
            <person name="Labutti K."/>
            <person name="Salamov A."/>
            <person name="Andreopoulos B."/>
            <person name="Baker S."/>
            <person name="Barry K."/>
            <person name="Bills G."/>
            <person name="Bluhm B."/>
            <person name="Cannon C."/>
            <person name="Castanera R."/>
            <person name="Culley D."/>
            <person name="Daum C."/>
            <person name="Ezra D."/>
            <person name="Gonzalez J."/>
            <person name="Henrissat B."/>
            <person name="Kuo A."/>
            <person name="Liang C."/>
            <person name="Lipzen A."/>
            <person name="Lutzoni F."/>
            <person name="Magnuson J."/>
            <person name="Mondo S."/>
            <person name="Nolan M."/>
            <person name="Ohm R."/>
            <person name="Pangilinan J."/>
            <person name="Park H.-J."/>
            <person name="Ramirez L."/>
            <person name="Alfaro M."/>
            <person name="Sun H."/>
            <person name="Tritt A."/>
            <person name="Yoshinaga Y."/>
            <person name="Zwiers L.-H."/>
            <person name="Turgeon B."/>
            <person name="Goodwin S."/>
            <person name="Spatafora J."/>
            <person name="Crous P."/>
            <person name="Grigoriev I."/>
        </authorList>
    </citation>
    <scope>NUCLEOTIDE SEQUENCE</scope>
    <source>
        <strain evidence="1">CBS 480.64</strain>
    </source>
</reference>
<protein>
    <submittedName>
        <fullName evidence="1">Uncharacterized protein</fullName>
    </submittedName>
</protein>
<dbReference type="Proteomes" id="UP000799421">
    <property type="component" value="Unassembled WGS sequence"/>
</dbReference>
<dbReference type="AlphaFoldDB" id="A0A6A7CB21"/>
<evidence type="ECO:0000313" key="2">
    <source>
        <dbReference type="Proteomes" id="UP000799421"/>
    </source>
</evidence>
<sequence length="185" mass="19099">MACLLESLPSGKGSGLFVGEEAVGSKEAVFAGSPTMSVGDCNVIGGFDVLDLYRCIPPNGDEVGRLRVNHTNARRRKRARCRSSPSQSCVHANLTSEPTREHDDELINSYRGAGSAAINRVLYGVCEVAMGGYAPLVPAGSVPAGSLWKVCVMVMMTIGFEVCVGSGAGQAACDVGTGGTAGTEL</sequence>